<dbReference type="PANTHER" id="PTHR47784:SF14">
    <property type="entry name" value="ZN(II)2CYS6 TRANSCRIPTION FACTOR (EUROFUNG)"/>
    <property type="match status" value="1"/>
</dbReference>
<proteinExistence type="predicted"/>
<dbReference type="PANTHER" id="PTHR47784">
    <property type="entry name" value="STEROL UPTAKE CONTROL PROTEIN 2"/>
    <property type="match status" value="1"/>
</dbReference>
<keyword evidence="3" id="KW-1185">Reference proteome</keyword>
<evidence type="ECO:0000313" key="3">
    <source>
        <dbReference type="Proteomes" id="UP001147747"/>
    </source>
</evidence>
<dbReference type="GO" id="GO:0001228">
    <property type="term" value="F:DNA-binding transcription activator activity, RNA polymerase II-specific"/>
    <property type="evidence" value="ECO:0007669"/>
    <property type="project" value="TreeGrafter"/>
</dbReference>
<dbReference type="InterPro" id="IPR053157">
    <property type="entry name" value="Sterol_Uptake_Regulator"/>
</dbReference>
<reference evidence="2" key="1">
    <citation type="submission" date="2022-12" db="EMBL/GenBank/DDBJ databases">
        <authorList>
            <person name="Petersen C."/>
        </authorList>
    </citation>
    <scope>NUCLEOTIDE SEQUENCE</scope>
    <source>
        <strain evidence="2">IBT 29677</strain>
    </source>
</reference>
<dbReference type="InterPro" id="IPR021858">
    <property type="entry name" value="Fun_TF"/>
</dbReference>
<dbReference type="GeneID" id="81371053"/>
<feature type="signal peptide" evidence="1">
    <location>
        <begin position="1"/>
        <end position="19"/>
    </location>
</feature>
<comment type="caution">
    <text evidence="2">The sequence shown here is derived from an EMBL/GenBank/DDBJ whole genome shotgun (WGS) entry which is preliminary data.</text>
</comment>
<evidence type="ECO:0000256" key="1">
    <source>
        <dbReference type="SAM" id="SignalP"/>
    </source>
</evidence>
<name>A0A9W9VZ46_9EURO</name>
<dbReference type="OrthoDB" id="4937900at2759"/>
<dbReference type="EMBL" id="JAPZBU010000008">
    <property type="protein sequence ID" value="KAJ5391946.1"/>
    <property type="molecule type" value="Genomic_DNA"/>
</dbReference>
<dbReference type="Pfam" id="PF11951">
    <property type="entry name" value="Fungal_trans_2"/>
    <property type="match status" value="1"/>
</dbReference>
<dbReference type="Proteomes" id="UP001147747">
    <property type="component" value="Unassembled WGS sequence"/>
</dbReference>
<protein>
    <submittedName>
        <fullName evidence="2">Uncharacterized protein</fullName>
    </submittedName>
</protein>
<feature type="chain" id="PRO_5040838220" evidence="1">
    <location>
        <begin position="20"/>
        <end position="284"/>
    </location>
</feature>
<evidence type="ECO:0000313" key="2">
    <source>
        <dbReference type="EMBL" id="KAJ5391946.1"/>
    </source>
</evidence>
<sequence>MSIPQMATSFPFLLDTILALSALHLASFEADNRLKWLDAAVRYQSQACSGLGKILPEITLQQYEPAFVSSVFIIIFATGFHSISAENTPGDPFSPVIEVRTLLNGASMLFNRFNEVGADGSLGGWLCIPDSVEALWQPNNNTSSHEISEKLFSLHKDLMASIGRLKVKIDSEQRPHQAVYKATWELLNYAIEPWPKIGAQGGPIAWPLFITDQFLSLLQEGNWLAKVLFLHWGLAMRLLCNRWYVRDWGRQLILATLDPLKDSEIPAMWADDISWIKTAAEINE</sequence>
<accession>A0A9W9VZ46</accession>
<organism evidence="2 3">
    <name type="scientific">Penicillium cosmopolitanum</name>
    <dbReference type="NCBI Taxonomy" id="1131564"/>
    <lineage>
        <taxon>Eukaryota</taxon>
        <taxon>Fungi</taxon>
        <taxon>Dikarya</taxon>
        <taxon>Ascomycota</taxon>
        <taxon>Pezizomycotina</taxon>
        <taxon>Eurotiomycetes</taxon>
        <taxon>Eurotiomycetidae</taxon>
        <taxon>Eurotiales</taxon>
        <taxon>Aspergillaceae</taxon>
        <taxon>Penicillium</taxon>
    </lineage>
</organism>
<keyword evidence="1" id="KW-0732">Signal</keyword>
<reference evidence="2" key="2">
    <citation type="journal article" date="2023" name="IMA Fungus">
        <title>Comparative genomic study of the Penicillium genus elucidates a diverse pangenome and 15 lateral gene transfer events.</title>
        <authorList>
            <person name="Petersen C."/>
            <person name="Sorensen T."/>
            <person name="Nielsen M.R."/>
            <person name="Sondergaard T.E."/>
            <person name="Sorensen J.L."/>
            <person name="Fitzpatrick D.A."/>
            <person name="Frisvad J.C."/>
            <person name="Nielsen K.L."/>
        </authorList>
    </citation>
    <scope>NUCLEOTIDE SEQUENCE</scope>
    <source>
        <strain evidence="2">IBT 29677</strain>
    </source>
</reference>
<dbReference type="AlphaFoldDB" id="A0A9W9VZ46"/>
<dbReference type="RefSeq" id="XP_056487624.1">
    <property type="nucleotide sequence ID" value="XM_056632073.1"/>
</dbReference>
<gene>
    <name evidence="2" type="ORF">N7509_007436</name>
</gene>